<name>A0A133VHA7_9EURY</name>
<gene>
    <name evidence="1" type="ORF">AKJ52_02950</name>
</gene>
<evidence type="ECO:0000313" key="2">
    <source>
        <dbReference type="Proteomes" id="UP000070404"/>
    </source>
</evidence>
<evidence type="ECO:0000313" key="1">
    <source>
        <dbReference type="EMBL" id="KXB05833.1"/>
    </source>
</evidence>
<dbReference type="SUPFAM" id="SSF81301">
    <property type="entry name" value="Nucleotidyltransferase"/>
    <property type="match status" value="1"/>
</dbReference>
<reference evidence="1 2" key="1">
    <citation type="journal article" date="2016" name="Sci. Rep.">
        <title>Metabolic traits of an uncultured archaeal lineage -MSBL1- from brine pools of the Red Sea.</title>
        <authorList>
            <person name="Mwirichia R."/>
            <person name="Alam I."/>
            <person name="Rashid M."/>
            <person name="Vinu M."/>
            <person name="Ba-Alawi W."/>
            <person name="Anthony Kamau A."/>
            <person name="Kamanda Ngugi D."/>
            <person name="Goker M."/>
            <person name="Klenk H.P."/>
            <person name="Bajic V."/>
            <person name="Stingl U."/>
        </authorList>
    </citation>
    <scope>NUCLEOTIDE SEQUENCE [LARGE SCALE GENOMIC DNA]</scope>
    <source>
        <strain evidence="1">SCGC-AAA382C18</strain>
    </source>
</reference>
<dbReference type="InterPro" id="IPR043519">
    <property type="entry name" value="NT_sf"/>
</dbReference>
<dbReference type="EMBL" id="LHYF01000068">
    <property type="protein sequence ID" value="KXB05833.1"/>
    <property type="molecule type" value="Genomic_DNA"/>
</dbReference>
<protein>
    <submittedName>
        <fullName evidence="1">Uncharacterized protein</fullName>
    </submittedName>
</protein>
<organism evidence="1 2">
    <name type="scientific">candidate division MSBL1 archaeon SCGC-AAA382C18</name>
    <dbReference type="NCBI Taxonomy" id="1698281"/>
    <lineage>
        <taxon>Archaea</taxon>
        <taxon>Methanobacteriati</taxon>
        <taxon>Methanobacteriota</taxon>
        <taxon>candidate division MSBL1</taxon>
    </lineage>
</organism>
<sequence>MEFWNDRIIEKSWRTLLELNEMHEFILIGGWAAYLHTKSVKSKDIDIIADYDVLEEFKLEYDLKKNQRLKKYETIMNDVSIDIYVPYFSDLVLPVEDLSEYTVSLEGMKVLNPEPLLILKQQAELDRSQSVKGQKDRTDILNLLINGDVDLEKYTEILSKYGLEEYGERLGEIVRDAKKEFSYLGIENLRKRKLIKEEITERLEELRIRE</sequence>
<keyword evidence="2" id="KW-1185">Reference proteome</keyword>
<dbReference type="Proteomes" id="UP000070404">
    <property type="component" value="Unassembled WGS sequence"/>
</dbReference>
<comment type="caution">
    <text evidence="1">The sequence shown here is derived from an EMBL/GenBank/DDBJ whole genome shotgun (WGS) entry which is preliminary data.</text>
</comment>
<accession>A0A133VHA7</accession>
<dbReference type="AlphaFoldDB" id="A0A133VHA7"/>
<proteinExistence type="predicted"/>